<feature type="repeat" description="ANK" evidence="2">
    <location>
        <begin position="778"/>
        <end position="802"/>
    </location>
</feature>
<sequence>MESDTKVSTQHEPETEGLSVVYDPVNPTVDVVFVHGFPGNPKETWTCETEVNKNDSKFPSKFPRLFEVPSLNIGSRGLRRKSVCWPSELLPTTIPTARILTFGYDIHVGHRFGRSSTSFRTVYESTSGIIFFGTPFLGHHSGADPRGLFFHIAQTLVKVAGYTVNDRIVNTLLPSSERLKELREHFGPMAHEVKWTIYSFQEQYKLKALGETKVVDDMSSCIGDPRVEVVQHLARNHMNMCRFSGQNDLQYQKVVATLHRIREVTPKPNPAATTPPPQPATSKYLKSLEFEQIEARHATIKNAHYETCKWLLGKSEYQDWRDINKLAKHRGLMWIKGKPGTGKSTLMKFAYASVKNTMKDATAISFFFNARGNILERSTEGMFRSLLLQLLEAHPELHSVFDTLALAARVKVDTQHWDIKVLKTLFYEVIKHLRQKNVTCFIDALDECAEDQTRGMLRSFEHLMEFTTSSGIKFHVLFSSRHYPHISIEKGIELILEGQEGHEQDIAKYLHRELRLGKDELAKEINEEITKRASGIFLWVVLAVGILNKEFDRGRMHGLRKRLNEIPDALDEYATTDRYFGTSGDDQAGTERVPFLKYAKCNVLYHAELAEGYGISQVSFLGHFCLQDWVQVRNSLERYRVRHYTSGVSLLYVLAEQNLPHLIRLELDSEKRLGIPDKRYMFPLNATLTHKNESAIRVFLGLDITPHSDGILSGISSLSVTNNECQGVVELLLAEGRLITSSVLPRHLFSWAAQYGIVALVKVLLATNKILVDVEDASGRTPLGWAAENSNPTIVKLLLDTGKADPDTKDFHGEITFSKSLSRIGHTATAKLLLDADKVDPNPNDSHGRTPLQRAGEKGDVIVVKPLPDTGKVDADSKYSELENDTTSMGNIEQT</sequence>
<comment type="caution">
    <text evidence="5">The sequence shown here is derived from an EMBL/GenBank/DDBJ whole genome shotgun (WGS) entry which is preliminary data.</text>
</comment>
<accession>A0A2B7XZS6</accession>
<proteinExistence type="predicted"/>
<dbReference type="PROSITE" id="PS50088">
    <property type="entry name" value="ANK_REPEAT"/>
    <property type="match status" value="1"/>
</dbReference>
<keyword evidence="1" id="KW-0677">Repeat</keyword>
<feature type="region of interest" description="Disordered" evidence="3">
    <location>
        <begin position="837"/>
        <end position="895"/>
    </location>
</feature>
<dbReference type="Gene3D" id="3.40.50.300">
    <property type="entry name" value="P-loop containing nucleotide triphosphate hydrolases"/>
    <property type="match status" value="1"/>
</dbReference>
<gene>
    <name evidence="5" type="ORF">AJ80_06117</name>
</gene>
<dbReference type="PANTHER" id="PTHR10039">
    <property type="entry name" value="AMELOGENIN"/>
    <property type="match status" value="1"/>
</dbReference>
<protein>
    <recommendedName>
        <fullName evidence="4">Nephrocystin 3-like N-terminal domain-containing protein</fullName>
    </recommendedName>
</protein>
<dbReference type="SMART" id="SM00248">
    <property type="entry name" value="ANK"/>
    <property type="match status" value="4"/>
</dbReference>
<feature type="domain" description="Nephrocystin 3-like N-terminal" evidence="4">
    <location>
        <begin position="306"/>
        <end position="481"/>
    </location>
</feature>
<feature type="compositionally biased region" description="Polar residues" evidence="3">
    <location>
        <begin position="885"/>
        <end position="895"/>
    </location>
</feature>
<dbReference type="InterPro" id="IPR036770">
    <property type="entry name" value="Ankyrin_rpt-contain_sf"/>
</dbReference>
<dbReference type="Pfam" id="PF24883">
    <property type="entry name" value="NPHP3_N"/>
    <property type="match status" value="1"/>
</dbReference>
<evidence type="ECO:0000256" key="2">
    <source>
        <dbReference type="PROSITE-ProRule" id="PRU00023"/>
    </source>
</evidence>
<keyword evidence="6" id="KW-1185">Reference proteome</keyword>
<dbReference type="SUPFAM" id="SSF48403">
    <property type="entry name" value="Ankyrin repeat"/>
    <property type="match status" value="1"/>
</dbReference>
<evidence type="ECO:0000259" key="4">
    <source>
        <dbReference type="Pfam" id="PF24883"/>
    </source>
</evidence>
<dbReference type="STRING" id="1447883.A0A2B7XZS6"/>
<evidence type="ECO:0000256" key="1">
    <source>
        <dbReference type="ARBA" id="ARBA00022737"/>
    </source>
</evidence>
<evidence type="ECO:0000313" key="5">
    <source>
        <dbReference type="EMBL" id="PGH13977.1"/>
    </source>
</evidence>
<name>A0A2B7XZS6_POLH7</name>
<dbReference type="Gene3D" id="1.25.40.20">
    <property type="entry name" value="Ankyrin repeat-containing domain"/>
    <property type="match status" value="2"/>
</dbReference>
<dbReference type="SUPFAM" id="SSF52540">
    <property type="entry name" value="P-loop containing nucleoside triphosphate hydrolases"/>
    <property type="match status" value="1"/>
</dbReference>
<organism evidence="5 6">
    <name type="scientific">Polytolypa hystricis (strain UAMH7299)</name>
    <dbReference type="NCBI Taxonomy" id="1447883"/>
    <lineage>
        <taxon>Eukaryota</taxon>
        <taxon>Fungi</taxon>
        <taxon>Dikarya</taxon>
        <taxon>Ascomycota</taxon>
        <taxon>Pezizomycotina</taxon>
        <taxon>Eurotiomycetes</taxon>
        <taxon>Eurotiomycetidae</taxon>
        <taxon>Onygenales</taxon>
        <taxon>Onygenales incertae sedis</taxon>
        <taxon>Polytolypa</taxon>
    </lineage>
</organism>
<dbReference type="AlphaFoldDB" id="A0A2B7XZS6"/>
<evidence type="ECO:0000256" key="3">
    <source>
        <dbReference type="SAM" id="MobiDB-lite"/>
    </source>
</evidence>
<dbReference type="InterPro" id="IPR002110">
    <property type="entry name" value="Ankyrin_rpt"/>
</dbReference>
<evidence type="ECO:0000313" key="6">
    <source>
        <dbReference type="Proteomes" id="UP000224634"/>
    </source>
</evidence>
<feature type="compositionally biased region" description="Basic and acidic residues" evidence="3">
    <location>
        <begin position="871"/>
        <end position="881"/>
    </location>
</feature>
<dbReference type="InterPro" id="IPR056884">
    <property type="entry name" value="NPHP3-like_N"/>
</dbReference>
<dbReference type="InterPro" id="IPR027417">
    <property type="entry name" value="P-loop_NTPase"/>
</dbReference>
<keyword evidence="2" id="KW-0040">ANK repeat</keyword>
<dbReference type="PROSITE" id="PS50297">
    <property type="entry name" value="ANK_REP_REGION"/>
    <property type="match status" value="1"/>
</dbReference>
<dbReference type="Pfam" id="PF12796">
    <property type="entry name" value="Ank_2"/>
    <property type="match status" value="1"/>
</dbReference>
<dbReference type="OrthoDB" id="4207436at2759"/>
<reference evidence="5" key="1">
    <citation type="submission" date="2017-10" db="EMBL/GenBank/DDBJ databases">
        <title>Comparative genomics in systemic dimorphic fungi from Ajellomycetaceae.</title>
        <authorList>
            <person name="Munoz J.F."/>
            <person name="Mcewen J.G."/>
            <person name="Clay O.K."/>
            <person name="Cuomo C.A."/>
        </authorList>
    </citation>
    <scope>NUCLEOTIDE SEQUENCE [LARGE SCALE GENOMIC DNA]</scope>
    <source>
        <strain evidence="5">UAMH7299</strain>
    </source>
</reference>
<dbReference type="EMBL" id="PDNA01000098">
    <property type="protein sequence ID" value="PGH13977.1"/>
    <property type="molecule type" value="Genomic_DNA"/>
</dbReference>
<dbReference type="PANTHER" id="PTHR10039:SF5">
    <property type="entry name" value="NACHT DOMAIN-CONTAINING PROTEIN"/>
    <property type="match status" value="1"/>
</dbReference>
<dbReference type="Proteomes" id="UP000224634">
    <property type="component" value="Unassembled WGS sequence"/>
</dbReference>